<dbReference type="CDD" id="cd00761">
    <property type="entry name" value="Glyco_tranf_GTA_type"/>
    <property type="match status" value="1"/>
</dbReference>
<dbReference type="GO" id="GO:0016740">
    <property type="term" value="F:transferase activity"/>
    <property type="evidence" value="ECO:0007669"/>
    <property type="project" value="UniProtKB-KW"/>
</dbReference>
<dbReference type="InterPro" id="IPR029044">
    <property type="entry name" value="Nucleotide-diphossugar_trans"/>
</dbReference>
<name>A0A1M5U9J0_9FIRM</name>
<protein>
    <submittedName>
        <fullName evidence="2">Glycosyl transferase family 2</fullName>
    </submittedName>
</protein>
<proteinExistence type="predicted"/>
<evidence type="ECO:0000259" key="1">
    <source>
        <dbReference type="Pfam" id="PF00535"/>
    </source>
</evidence>
<reference evidence="2 3" key="1">
    <citation type="submission" date="2016-11" db="EMBL/GenBank/DDBJ databases">
        <authorList>
            <person name="Jaros S."/>
            <person name="Januszkiewicz K."/>
            <person name="Wedrychowicz H."/>
        </authorList>
    </citation>
    <scope>NUCLEOTIDE SEQUENCE [LARGE SCALE GENOMIC DNA]</scope>
    <source>
        <strain evidence="2 3">DSM 10068</strain>
    </source>
</reference>
<feature type="domain" description="Glycosyltransferase 2-like" evidence="1">
    <location>
        <begin position="19"/>
        <end position="116"/>
    </location>
</feature>
<organism evidence="2 3">
    <name type="scientific">Sporobacter termitidis DSM 10068</name>
    <dbReference type="NCBI Taxonomy" id="1123282"/>
    <lineage>
        <taxon>Bacteria</taxon>
        <taxon>Bacillati</taxon>
        <taxon>Bacillota</taxon>
        <taxon>Clostridia</taxon>
        <taxon>Eubacteriales</taxon>
        <taxon>Oscillospiraceae</taxon>
        <taxon>Sporobacter</taxon>
    </lineage>
</organism>
<dbReference type="Pfam" id="PF00535">
    <property type="entry name" value="Glycos_transf_2"/>
    <property type="match status" value="1"/>
</dbReference>
<dbReference type="AlphaFoldDB" id="A0A1M5U9J0"/>
<keyword evidence="2" id="KW-0808">Transferase</keyword>
<dbReference type="OrthoDB" id="9772751at2"/>
<dbReference type="SUPFAM" id="SSF53448">
    <property type="entry name" value="Nucleotide-diphospho-sugar transferases"/>
    <property type="match status" value="1"/>
</dbReference>
<gene>
    <name evidence="2" type="ORF">SAMN02745823_00414</name>
</gene>
<dbReference type="STRING" id="1123282.SAMN02745823_00414"/>
<evidence type="ECO:0000313" key="3">
    <source>
        <dbReference type="Proteomes" id="UP000183995"/>
    </source>
</evidence>
<sequence length="299" mass="34720">MTPPLISYTTFHRMGLTVRNLNALLKTTDDFELHIVDNNSQDGTWDYIQSLTDGRIKSRTRFPVNTGPIYPINLNLTRRRPDQYFIVLESDVFLTVPDWITRFMRVFQTFPEVGLLGVPRLNALPAFQPEVLPVARDGVSYLQLIRSDVGTINNFIPGHCQCLRPELISLIGYWCEENCYGDAELSVRIHNYTPFKAGLTADIPIDMLQALPCEICEGRQWCNLDKLANTCFTMRNSKHKNLSFAETFRWKYLSYFNELNEGKRTVYCASIHDPESYKSHFYHMDWALENFDFYVKNAN</sequence>
<dbReference type="Proteomes" id="UP000183995">
    <property type="component" value="Unassembled WGS sequence"/>
</dbReference>
<accession>A0A1M5U9J0</accession>
<dbReference type="Gene3D" id="3.90.550.10">
    <property type="entry name" value="Spore Coat Polysaccharide Biosynthesis Protein SpsA, Chain A"/>
    <property type="match status" value="1"/>
</dbReference>
<evidence type="ECO:0000313" key="2">
    <source>
        <dbReference type="EMBL" id="SHH59578.1"/>
    </source>
</evidence>
<dbReference type="EMBL" id="FQXV01000001">
    <property type="protein sequence ID" value="SHH59578.1"/>
    <property type="molecule type" value="Genomic_DNA"/>
</dbReference>
<keyword evidence="3" id="KW-1185">Reference proteome</keyword>
<dbReference type="InterPro" id="IPR001173">
    <property type="entry name" value="Glyco_trans_2-like"/>
</dbReference>